<proteinExistence type="predicted"/>
<keyword evidence="2" id="KW-0847">Vitamin C</keyword>
<dbReference type="Proteomes" id="UP000594261">
    <property type="component" value="Chromosome 3"/>
</dbReference>
<organism evidence="5 6">
    <name type="scientific">Quercus lobata</name>
    <name type="common">Valley oak</name>
    <dbReference type="NCBI Taxonomy" id="97700"/>
    <lineage>
        <taxon>Eukaryota</taxon>
        <taxon>Viridiplantae</taxon>
        <taxon>Streptophyta</taxon>
        <taxon>Embryophyta</taxon>
        <taxon>Tracheophyta</taxon>
        <taxon>Spermatophyta</taxon>
        <taxon>Magnoliopsida</taxon>
        <taxon>eudicotyledons</taxon>
        <taxon>Gunneridae</taxon>
        <taxon>Pentapetalae</taxon>
        <taxon>rosids</taxon>
        <taxon>fabids</taxon>
        <taxon>Fagales</taxon>
        <taxon>Fagaceae</taxon>
        <taxon>Quercus</taxon>
    </lineage>
</organism>
<dbReference type="InParanoid" id="A0A7N2LAS7"/>
<dbReference type="AlphaFoldDB" id="A0A7N2LAS7"/>
<dbReference type="Gene3D" id="2.60.120.330">
    <property type="entry name" value="B-lactam Antibiotic, Isopenicillin N Synthase, Chain"/>
    <property type="match status" value="1"/>
</dbReference>
<evidence type="ECO:0000313" key="6">
    <source>
        <dbReference type="Proteomes" id="UP000594261"/>
    </source>
</evidence>
<reference evidence="5 6" key="1">
    <citation type="journal article" date="2016" name="G3 (Bethesda)">
        <title>First Draft Assembly and Annotation of the Genome of a California Endemic Oak Quercus lobata Nee (Fagaceae).</title>
        <authorList>
            <person name="Sork V.L."/>
            <person name="Fitz-Gibbon S.T."/>
            <person name="Puiu D."/>
            <person name="Crepeau M."/>
            <person name="Gugger P.F."/>
            <person name="Sherman R."/>
            <person name="Stevens K."/>
            <person name="Langley C.H."/>
            <person name="Pellegrini M."/>
            <person name="Salzberg S.L."/>
        </authorList>
    </citation>
    <scope>NUCLEOTIDE SEQUENCE [LARGE SCALE GENOMIC DNA]</scope>
    <source>
        <strain evidence="5 6">cv. SW786</strain>
    </source>
</reference>
<name>A0A7N2LAS7_QUELO</name>
<dbReference type="InterPro" id="IPR027443">
    <property type="entry name" value="IPNS-like_sf"/>
</dbReference>
<dbReference type="GO" id="GO:0046872">
    <property type="term" value="F:metal ion binding"/>
    <property type="evidence" value="ECO:0007669"/>
    <property type="project" value="UniProtKB-KW"/>
</dbReference>
<feature type="domain" description="Isopenicillin N synthase-like Fe(2+) 2OG dioxygenase" evidence="4">
    <location>
        <begin position="141"/>
        <end position="206"/>
    </location>
</feature>
<accession>A0A7N2LAS7</accession>
<dbReference type="InterPro" id="IPR050295">
    <property type="entry name" value="Plant_2OG-oxidoreductases"/>
</dbReference>
<dbReference type="EnsemblPlants" id="QL03p057951:mrna">
    <property type="protein sequence ID" value="QL03p057951:mrna"/>
    <property type="gene ID" value="QL03p057951"/>
</dbReference>
<dbReference type="GO" id="GO:0031418">
    <property type="term" value="F:L-ascorbic acid binding"/>
    <property type="evidence" value="ECO:0007669"/>
    <property type="project" value="UniProtKB-KW"/>
</dbReference>
<evidence type="ECO:0000256" key="1">
    <source>
        <dbReference type="ARBA" id="ARBA00022723"/>
    </source>
</evidence>
<dbReference type="InterPro" id="IPR044861">
    <property type="entry name" value="IPNS-like_FE2OG_OXY"/>
</dbReference>
<evidence type="ECO:0000256" key="3">
    <source>
        <dbReference type="ARBA" id="ARBA00023004"/>
    </source>
</evidence>
<dbReference type="SUPFAM" id="SSF51197">
    <property type="entry name" value="Clavaminate synthase-like"/>
    <property type="match status" value="1"/>
</dbReference>
<reference evidence="5" key="2">
    <citation type="submission" date="2021-01" db="UniProtKB">
        <authorList>
            <consortium name="EnsemblPlants"/>
        </authorList>
    </citation>
    <scope>IDENTIFICATION</scope>
</reference>
<evidence type="ECO:0000256" key="2">
    <source>
        <dbReference type="ARBA" id="ARBA00022896"/>
    </source>
</evidence>
<evidence type="ECO:0000259" key="4">
    <source>
        <dbReference type="Pfam" id="PF03171"/>
    </source>
</evidence>
<evidence type="ECO:0000313" key="5">
    <source>
        <dbReference type="EnsemblPlants" id="QL03p057951:mrna"/>
    </source>
</evidence>
<protein>
    <recommendedName>
        <fullName evidence="4">Isopenicillin N synthase-like Fe(2+) 2OG dioxygenase domain-containing protein</fullName>
    </recommendedName>
</protein>
<dbReference type="PANTHER" id="PTHR47991">
    <property type="entry name" value="OXOGLUTARATE/IRON-DEPENDENT DIOXYGENASE"/>
    <property type="match status" value="1"/>
</dbReference>
<keyword evidence="3" id="KW-0408">Iron</keyword>
<dbReference type="Gramene" id="QL03p057951:mrna">
    <property type="protein sequence ID" value="QL03p057951:mrna"/>
    <property type="gene ID" value="QL03p057951"/>
</dbReference>
<keyword evidence="1" id="KW-0479">Metal-binding</keyword>
<keyword evidence="6" id="KW-1185">Reference proteome</keyword>
<dbReference type="EMBL" id="LRBV02000003">
    <property type="status" value="NOT_ANNOTATED_CDS"/>
    <property type="molecule type" value="Genomic_DNA"/>
</dbReference>
<sequence length="227" mass="26134">MRIRFQDSTPLYYVFMEITPYQLANNTPLSLSPNFILPVEKRPNLLEVRAQYLTEDHTQQVKLFNYYQKYEGIGKVTMWSETFSHPWHPTEDFTHLLPTNPPQYREIGALMDRLFSLISRGLGLDKEYFKRRIGERPSLNCQANYYPPCPKPELTMGLPYHNDLGSIAGLLQVEGVTGLLVIKDGKWLFVDPVPNAFVVNLADQIQGPEMDIGPWAVSEDIKLSEDR</sequence>
<dbReference type="Pfam" id="PF03171">
    <property type="entry name" value="2OG-FeII_Oxy"/>
    <property type="match status" value="1"/>
</dbReference>